<dbReference type="InterPro" id="IPR006145">
    <property type="entry name" value="PsdUridine_synth_RsuA/RluA"/>
</dbReference>
<dbReference type="InterPro" id="IPR050188">
    <property type="entry name" value="RluA_PseudoU_synthase"/>
</dbReference>
<dbReference type="EMBL" id="CP054142">
    <property type="protein sequence ID" value="QTQ13980.1"/>
    <property type="molecule type" value="Genomic_DNA"/>
</dbReference>
<dbReference type="InterPro" id="IPR020103">
    <property type="entry name" value="PsdUridine_synth_cat_dom_sf"/>
</dbReference>
<dbReference type="GO" id="GO:0009982">
    <property type="term" value="F:pseudouridine synthase activity"/>
    <property type="evidence" value="ECO:0007669"/>
    <property type="project" value="InterPro"/>
</dbReference>
<evidence type="ECO:0000259" key="3">
    <source>
        <dbReference type="Pfam" id="PF00849"/>
    </source>
</evidence>
<dbReference type="CDD" id="cd02869">
    <property type="entry name" value="PseudoU_synth_RluA_like"/>
    <property type="match status" value="1"/>
</dbReference>
<accession>A0A975IEF1</accession>
<sequence>MNFKRFTQIEFLNEPSDSDPFLVLYKPSGLASAPLKEGSADNAFFEAAKRFPEILKVNGKKSCERGLLHRLDTETSGLILIAATQSAYEALQTSQASGRFVKYYRAVCKNILENPNLLGNFPPSGEIMHKLLIEKHRLEITSSFRPFGPDRKQVRPVTALSGTAALKKSGKKIYSTTVYLKKIDIKNDMAGIFYEGDSADIFDADDMRGTVATGENTSRLCFVEAEITNGFRHQVRSHLAWVGFPVAGDPLYDFTKSKTMFKFEAYKISFPHPVTGKMIVFDISDFLRK</sequence>
<evidence type="ECO:0000313" key="5">
    <source>
        <dbReference type="Proteomes" id="UP000671908"/>
    </source>
</evidence>
<dbReference type="InterPro" id="IPR006224">
    <property type="entry name" value="PsdUridine_synth_RluA-like_CS"/>
</dbReference>
<dbReference type="PROSITE" id="PS01129">
    <property type="entry name" value="PSI_RLU"/>
    <property type="match status" value="1"/>
</dbReference>
<dbReference type="Proteomes" id="UP000671908">
    <property type="component" value="Chromosome"/>
</dbReference>
<organism evidence="4 5">
    <name type="scientific">Treponema parvum</name>
    <dbReference type="NCBI Taxonomy" id="138851"/>
    <lineage>
        <taxon>Bacteria</taxon>
        <taxon>Pseudomonadati</taxon>
        <taxon>Spirochaetota</taxon>
        <taxon>Spirochaetia</taxon>
        <taxon>Spirochaetales</taxon>
        <taxon>Treponemataceae</taxon>
        <taxon>Treponema</taxon>
    </lineage>
</organism>
<dbReference type="GO" id="GO:0003723">
    <property type="term" value="F:RNA binding"/>
    <property type="evidence" value="ECO:0007669"/>
    <property type="project" value="InterPro"/>
</dbReference>
<name>A0A975IEF1_9SPIR</name>
<dbReference type="KEGG" id="tpav:HRQ91_05655"/>
<dbReference type="RefSeq" id="WP_210120647.1">
    <property type="nucleotide sequence ID" value="NZ_CP054142.1"/>
</dbReference>
<dbReference type="PANTHER" id="PTHR21600:SF44">
    <property type="entry name" value="RIBOSOMAL LARGE SUBUNIT PSEUDOURIDINE SYNTHASE D"/>
    <property type="match status" value="1"/>
</dbReference>
<reference evidence="4 5" key="1">
    <citation type="journal article" date="2021" name="Microbiol. Resour. Announc.">
        <title>Complete Genome Sequences of Three Human Oral Treponema parvum Isolates.</title>
        <authorList>
            <person name="Zeng H."/>
            <person name="Watt R.M."/>
        </authorList>
    </citation>
    <scope>NUCLEOTIDE SEQUENCE [LARGE SCALE GENOMIC DNA]</scope>
    <source>
        <strain evidence="4 5">ATCC 700770</strain>
    </source>
</reference>
<dbReference type="GO" id="GO:0000455">
    <property type="term" value="P:enzyme-directed rRNA pseudouridine synthesis"/>
    <property type="evidence" value="ECO:0007669"/>
    <property type="project" value="TreeGrafter"/>
</dbReference>
<keyword evidence="5" id="KW-1185">Reference proteome</keyword>
<protein>
    <submittedName>
        <fullName evidence="4">RNA pseudouridine synthase</fullName>
    </submittedName>
</protein>
<dbReference type="PANTHER" id="PTHR21600">
    <property type="entry name" value="MITOCHONDRIAL RNA PSEUDOURIDINE SYNTHASE"/>
    <property type="match status" value="1"/>
</dbReference>
<dbReference type="Pfam" id="PF00849">
    <property type="entry name" value="PseudoU_synth_2"/>
    <property type="match status" value="1"/>
</dbReference>
<feature type="domain" description="Pseudouridine synthase RsuA/RluA-like" evidence="3">
    <location>
        <begin position="21"/>
        <end position="240"/>
    </location>
</feature>
<evidence type="ECO:0000256" key="1">
    <source>
        <dbReference type="ARBA" id="ARBA00010876"/>
    </source>
</evidence>
<dbReference type="Gene3D" id="3.30.2350.10">
    <property type="entry name" value="Pseudouridine synthase"/>
    <property type="match status" value="1"/>
</dbReference>
<proteinExistence type="inferred from homology"/>
<dbReference type="SUPFAM" id="SSF55120">
    <property type="entry name" value="Pseudouridine synthase"/>
    <property type="match status" value="1"/>
</dbReference>
<dbReference type="GO" id="GO:0140098">
    <property type="term" value="F:catalytic activity, acting on RNA"/>
    <property type="evidence" value="ECO:0007669"/>
    <property type="project" value="UniProtKB-ARBA"/>
</dbReference>
<keyword evidence="2" id="KW-0413">Isomerase</keyword>
<evidence type="ECO:0000256" key="2">
    <source>
        <dbReference type="ARBA" id="ARBA00023235"/>
    </source>
</evidence>
<evidence type="ECO:0000313" key="4">
    <source>
        <dbReference type="EMBL" id="QTQ13980.1"/>
    </source>
</evidence>
<comment type="similarity">
    <text evidence="1">Belongs to the pseudouridine synthase RluA family.</text>
</comment>
<dbReference type="AlphaFoldDB" id="A0A975IEF1"/>
<gene>
    <name evidence="4" type="ORF">HRQ91_05655</name>
</gene>